<feature type="compositionally biased region" description="Basic and acidic residues" evidence="1">
    <location>
        <begin position="100"/>
        <end position="115"/>
    </location>
</feature>
<proteinExistence type="predicted"/>
<feature type="region of interest" description="Disordered" evidence="1">
    <location>
        <begin position="78"/>
        <end position="182"/>
    </location>
</feature>
<dbReference type="KEGG" id="rid:RIdsm_04843"/>
<dbReference type="EMBL" id="CP031598">
    <property type="protein sequence ID" value="QEW29001.1"/>
    <property type="molecule type" value="Genomic_DNA"/>
</dbReference>
<evidence type="ECO:0000256" key="1">
    <source>
        <dbReference type="SAM" id="MobiDB-lite"/>
    </source>
</evidence>
<dbReference type="AlphaFoldDB" id="A0A5P3AIE7"/>
<dbReference type="Proteomes" id="UP000325785">
    <property type="component" value="Chromosome"/>
</dbReference>
<name>A0A5P3AIE7_9RHOB</name>
<evidence type="ECO:0000313" key="2">
    <source>
        <dbReference type="EMBL" id="QEW29001.1"/>
    </source>
</evidence>
<feature type="compositionally biased region" description="Basic and acidic residues" evidence="1">
    <location>
        <begin position="78"/>
        <end position="90"/>
    </location>
</feature>
<protein>
    <submittedName>
        <fullName evidence="2">Uncharacterized protein</fullName>
    </submittedName>
</protein>
<evidence type="ECO:0000313" key="3">
    <source>
        <dbReference type="Proteomes" id="UP000325785"/>
    </source>
</evidence>
<gene>
    <name evidence="2" type="ORF">RIdsm_04843</name>
</gene>
<sequence>MTPLAPHALQDQPGMRLAHFLFQLDRPRQVCGDRHMPGRVADNLGRTAVFAGSRLGCLLRNVGLHLGLFLFDRSEQIGHGQRQERPERSQRQKYQPGQRADQERDRKRDHQDAADHTGPTVERVGPPQRGTKPEHQQTATEHRRHRKVDRLEIDRPYALSDHGHHGNHQSGQHTKRGKRNEAKIGHRRGPHVFTHILGRRHDTPLVFTFWRLNPRPPGLVPRNLTRNPRPWPLGHRHAT</sequence>
<accession>A0A5P3AIE7</accession>
<organism evidence="2 3">
    <name type="scientific">Roseovarius indicus</name>
    <dbReference type="NCBI Taxonomy" id="540747"/>
    <lineage>
        <taxon>Bacteria</taxon>
        <taxon>Pseudomonadati</taxon>
        <taxon>Pseudomonadota</taxon>
        <taxon>Alphaproteobacteria</taxon>
        <taxon>Rhodobacterales</taxon>
        <taxon>Roseobacteraceae</taxon>
        <taxon>Roseovarius</taxon>
    </lineage>
</organism>
<reference evidence="2 3" key="1">
    <citation type="submission" date="2018-08" db="EMBL/GenBank/DDBJ databases">
        <title>Genetic Globetrotter - A new plasmid hitch-hiking vast phylogenetic and geographic distances.</title>
        <authorList>
            <person name="Vollmers J."/>
            <person name="Petersen J."/>
        </authorList>
    </citation>
    <scope>NUCLEOTIDE SEQUENCE [LARGE SCALE GENOMIC DNA]</scope>
    <source>
        <strain evidence="2 3">DSM 26383</strain>
    </source>
</reference>